<proteinExistence type="predicted"/>
<sequence>MSAPATTRERRTGLRLAAFVTALLVAVLGLSAPSTAQAVWGDPPTGSATVRGTIAFAAGTPAAPTASLLRRIDYNEPDATRSGLYLTLSVDQPGTVEGWDYGQGDTNVTVDASSGAWSISGVGNGRFRLNIGIVLPNNGYVEVLNRIIAVSGSEVSLGTATVDRDGRLSPVIVACEGLLRATRVIAQNRATGQEYEVEPAQSGWIGPHDRCADASYGNYRLLGAPAGDYLLAFEQNGVREYYSGSEIGTTSIEEAATVTLKSWEGTSATFMYGLAKPVSTAAPTTAATARVGATLRARTSGFVSGAKLSYQWQRNGADIGGATKSSYRAKPADRGKKLTVTVSGAKAGYWPVARTSKATKSVANGKLQTGKPKVRGTKKVGRTLKATRSGWTAGTRLSYRWYRSGKAIGGATKSSYRLKSADAGKRIRVKVTGKKAGYATASRSSSSTARITR</sequence>
<evidence type="ECO:0000313" key="2">
    <source>
        <dbReference type="EMBL" id="MBO1902198.1"/>
    </source>
</evidence>
<protein>
    <recommendedName>
        <fullName evidence="4">Carboxypeptidase regulatory-like domain-containing protein</fullName>
    </recommendedName>
</protein>
<organism evidence="2 3">
    <name type="scientific">Leucobacter weissii</name>
    <dbReference type="NCBI Taxonomy" id="1983706"/>
    <lineage>
        <taxon>Bacteria</taxon>
        <taxon>Bacillati</taxon>
        <taxon>Actinomycetota</taxon>
        <taxon>Actinomycetes</taxon>
        <taxon>Micrococcales</taxon>
        <taxon>Microbacteriaceae</taxon>
        <taxon>Leucobacter</taxon>
    </lineage>
</organism>
<keyword evidence="1" id="KW-0732">Signal</keyword>
<dbReference type="RefSeq" id="WP_208097954.1">
    <property type="nucleotide sequence ID" value="NZ_JAGDYM010000010.1"/>
</dbReference>
<keyword evidence="3" id="KW-1185">Reference proteome</keyword>
<evidence type="ECO:0008006" key="4">
    <source>
        <dbReference type="Google" id="ProtNLM"/>
    </source>
</evidence>
<dbReference type="AlphaFoldDB" id="A0A939MK27"/>
<dbReference type="Gene3D" id="2.60.40.2700">
    <property type="match status" value="2"/>
</dbReference>
<dbReference type="Proteomes" id="UP000664382">
    <property type="component" value="Unassembled WGS sequence"/>
</dbReference>
<dbReference type="InterPro" id="IPR006311">
    <property type="entry name" value="TAT_signal"/>
</dbReference>
<feature type="signal peptide" evidence="1">
    <location>
        <begin position="1"/>
        <end position="38"/>
    </location>
</feature>
<name>A0A939MK27_9MICO</name>
<comment type="caution">
    <text evidence="2">The sequence shown here is derived from an EMBL/GenBank/DDBJ whole genome shotgun (WGS) entry which is preliminary data.</text>
</comment>
<accession>A0A939MK27</accession>
<dbReference type="EMBL" id="JAGDYM010000010">
    <property type="protein sequence ID" value="MBO1902198.1"/>
    <property type="molecule type" value="Genomic_DNA"/>
</dbReference>
<reference evidence="2" key="1">
    <citation type="submission" date="2021-03" db="EMBL/GenBank/DDBJ databases">
        <title>Leucobacter chromiisoli sp. nov., isolated from chromium-containing soil of chemical plant.</title>
        <authorList>
            <person name="Xu Z."/>
        </authorList>
    </citation>
    <scope>NUCLEOTIDE SEQUENCE</scope>
    <source>
        <strain evidence="2">S27</strain>
    </source>
</reference>
<evidence type="ECO:0000256" key="1">
    <source>
        <dbReference type="SAM" id="SignalP"/>
    </source>
</evidence>
<feature type="chain" id="PRO_5036821459" description="Carboxypeptidase regulatory-like domain-containing protein" evidence="1">
    <location>
        <begin position="39"/>
        <end position="453"/>
    </location>
</feature>
<gene>
    <name evidence="2" type="ORF">J4H92_09595</name>
</gene>
<evidence type="ECO:0000313" key="3">
    <source>
        <dbReference type="Proteomes" id="UP000664382"/>
    </source>
</evidence>
<dbReference type="PROSITE" id="PS51318">
    <property type="entry name" value="TAT"/>
    <property type="match status" value="1"/>
</dbReference>